<evidence type="ECO:0000313" key="2">
    <source>
        <dbReference type="EMBL" id="EMP9432196.1"/>
    </source>
</evidence>
<dbReference type="EMBL" id="AAZDVE040000006">
    <property type="protein sequence ID" value="EMP9432196.1"/>
    <property type="molecule type" value="Genomic_DNA"/>
</dbReference>
<feature type="domain" description="GST N-terminal" evidence="1">
    <location>
        <begin position="1"/>
        <end position="81"/>
    </location>
</feature>
<dbReference type="AlphaFoldDB" id="A0AAI9MW52"/>
<protein>
    <submittedName>
        <fullName evidence="2">Glutathione S-transferase family protein</fullName>
    </submittedName>
</protein>
<sequence length="199" mass="22245">MSALTLYTNSMSRGNTVDLLFKLLAVPYKRVELNYGEQMHTAEYLALNPMGKVPTLVDGDNVITETAAICVYLADKFIEKGLAPALNSPQRAIYYRWFFFTAGPIEAAFTAHMTGLVLDEEQQKMSGFGSLKRVMDCLATGIADASPYICGEQLTAIDVYVGSFLLFLQKQSIIELTDSMEHYLKTLKSHQEFAERMTQ</sequence>
<dbReference type="SFLD" id="SFLDS00019">
    <property type="entry name" value="Glutathione_Transferase_(cytos"/>
    <property type="match status" value="1"/>
</dbReference>
<evidence type="ECO:0000259" key="1">
    <source>
        <dbReference type="PROSITE" id="PS50404"/>
    </source>
</evidence>
<organism evidence="2">
    <name type="scientific">Providencia stuartii</name>
    <dbReference type="NCBI Taxonomy" id="588"/>
    <lineage>
        <taxon>Bacteria</taxon>
        <taxon>Pseudomonadati</taxon>
        <taxon>Pseudomonadota</taxon>
        <taxon>Gammaproteobacteria</taxon>
        <taxon>Enterobacterales</taxon>
        <taxon>Morganellaceae</taxon>
        <taxon>Providencia</taxon>
    </lineage>
</organism>
<gene>
    <name evidence="2" type="ORF">JRA39_001213</name>
</gene>
<dbReference type="InterPro" id="IPR040079">
    <property type="entry name" value="Glutathione_S-Trfase"/>
</dbReference>
<dbReference type="InterPro" id="IPR036282">
    <property type="entry name" value="Glutathione-S-Trfase_C_sf"/>
</dbReference>
<dbReference type="SUPFAM" id="SSF47616">
    <property type="entry name" value="GST C-terminal domain-like"/>
    <property type="match status" value="1"/>
</dbReference>
<name>A0AAI9MW52_PROST</name>
<dbReference type="Pfam" id="PF02798">
    <property type="entry name" value="GST_N"/>
    <property type="match status" value="1"/>
</dbReference>
<dbReference type="RefSeq" id="WP_196713992.1">
    <property type="nucleotide sequence ID" value="NZ_JADSTC010000005.1"/>
</dbReference>
<reference evidence="2" key="1">
    <citation type="submission" date="2024-02" db="EMBL/GenBank/DDBJ databases">
        <authorList>
            <consortium name="Clinical and Environmental Microbiology Branch: Whole genome sequencing antimicrobial resistance pathogens in the healthcare setting"/>
        </authorList>
    </citation>
    <scope>NUCLEOTIDE SEQUENCE</scope>
    <source>
        <strain evidence="2">2020GO-00142</strain>
    </source>
</reference>
<dbReference type="Gene3D" id="1.20.1050.10">
    <property type="match status" value="1"/>
</dbReference>
<dbReference type="InterPro" id="IPR036249">
    <property type="entry name" value="Thioredoxin-like_sf"/>
</dbReference>
<dbReference type="SUPFAM" id="SSF52833">
    <property type="entry name" value="Thioredoxin-like"/>
    <property type="match status" value="1"/>
</dbReference>
<dbReference type="PROSITE" id="PS50404">
    <property type="entry name" value="GST_NTER"/>
    <property type="match status" value="1"/>
</dbReference>
<comment type="caution">
    <text evidence="2">The sequence shown here is derived from an EMBL/GenBank/DDBJ whole genome shotgun (WGS) entry which is preliminary data.</text>
</comment>
<dbReference type="CDD" id="cd03046">
    <property type="entry name" value="GST_N_GTT1_like"/>
    <property type="match status" value="1"/>
</dbReference>
<dbReference type="PANTHER" id="PTHR44051">
    <property type="entry name" value="GLUTATHIONE S-TRANSFERASE-RELATED"/>
    <property type="match status" value="1"/>
</dbReference>
<proteinExistence type="predicted"/>
<dbReference type="Gene3D" id="3.40.30.10">
    <property type="entry name" value="Glutaredoxin"/>
    <property type="match status" value="1"/>
</dbReference>
<dbReference type="PANTHER" id="PTHR44051:SF8">
    <property type="entry name" value="GLUTATHIONE S-TRANSFERASE GSTA"/>
    <property type="match status" value="1"/>
</dbReference>
<dbReference type="SFLD" id="SFLDG00358">
    <property type="entry name" value="Main_(cytGST)"/>
    <property type="match status" value="1"/>
</dbReference>
<dbReference type="InterPro" id="IPR004045">
    <property type="entry name" value="Glutathione_S-Trfase_N"/>
</dbReference>
<dbReference type="CDD" id="cd03207">
    <property type="entry name" value="GST_C_8"/>
    <property type="match status" value="1"/>
</dbReference>
<accession>A0AAI9MW52</accession>